<dbReference type="EMBL" id="JACJPW010000090">
    <property type="protein sequence ID" value="MBD2184641.1"/>
    <property type="molecule type" value="Genomic_DNA"/>
</dbReference>
<proteinExistence type="predicted"/>
<feature type="domain" description="Co-chaperone DjlA N-terminal" evidence="9">
    <location>
        <begin position="36"/>
        <end position="147"/>
    </location>
</feature>
<dbReference type="PANTHER" id="PTHR10465">
    <property type="entry name" value="TRANSMEMBRANE GTPASE FZO1"/>
    <property type="match status" value="1"/>
</dbReference>
<dbReference type="Gene3D" id="1.10.3680.10">
    <property type="entry name" value="TerB-like"/>
    <property type="match status" value="1"/>
</dbReference>
<organism evidence="10 11">
    <name type="scientific">Aerosakkonema funiforme FACHB-1375</name>
    <dbReference type="NCBI Taxonomy" id="2949571"/>
    <lineage>
        <taxon>Bacteria</taxon>
        <taxon>Bacillati</taxon>
        <taxon>Cyanobacteriota</taxon>
        <taxon>Cyanophyceae</taxon>
        <taxon>Oscillatoriophycideae</taxon>
        <taxon>Aerosakkonematales</taxon>
        <taxon>Aerosakkonemataceae</taxon>
        <taxon>Aerosakkonema</taxon>
    </lineage>
</organism>
<evidence type="ECO:0000256" key="1">
    <source>
        <dbReference type="ARBA" id="ARBA00004370"/>
    </source>
</evidence>
<evidence type="ECO:0000256" key="4">
    <source>
        <dbReference type="ARBA" id="ARBA00023134"/>
    </source>
</evidence>
<protein>
    <submittedName>
        <fullName evidence="10">Dynamin family protein</fullName>
    </submittedName>
</protein>
<sequence>MNKAQVGTETVDLLSRITGQKLTERHLTPPVIFLAALVTLLLGVIYVDGVVTAQEKQRLQATLNRFVPTEGNVRQLIQLMLKGAGQLQIYKKSSELVILMAPLTAPQRLLLLGFGYQMSAADGDMDAREKKYLQVIANNLKVDPRYLAVLEASFSHQGVVEPNALEEVQSLLDPARFQELDTIFLEAASELLAVLPTKPEPKATQQKRSFSYEQLKEFQKSREQIDNLCHQFYQIIKDCVDNEFLPYTLPDEIGKISHKLQSQRFRVAVIGEFSQGKSTLLNALLGEEIQPVRAIPCSGTVTVLRYGAQKRVICCYKDGRKEDIPFDQYKIKAAISKEAALEHRSEELSNSNLDEIIFEHPDLDLCKSGVEIIDSPGLNEHPERTAITQKLLKDTDAAIFLTNAMRLLPEKEKELLQDVRNQLNGGKEDEPAENLFIVVNFMDSLDDEQDRLDVRQRLESFVRDKNLLAGKNRIHYISAKAALKAILEGKQNEYLKDFQAFTNSIEQFLTVERGSLQIKKFVSKIKDLIDSGLDGLTQAVEVVDGKIKISESQKHEILEKIGAASGRDVKIRLLADQLIEKVLEEAAESWNEWYEGLGDRMIERAERWHSEHNPAWSQDKLIKDYINQFSRDLSREIDNWGNQQLRDVILKHNIKVLDENIELELEEIQSEFRNIDHQVNTHFSDRLKLSINSISDDFMGAGGLMGGLGVGGALAAGLLAFTGLGLVAVIVASVAAAIAGSLGLGLLDFDGLKNQIKAKVLELGFQKFDESMDKVSEKFDEIVNEVFETKIESTTKVIEQAISLYENLLEQQEKNHQETVEQRGTEKALIAEKRQEMLQMQKRIEAILA</sequence>
<keyword evidence="2" id="KW-0547">Nucleotide-binding</keyword>
<dbReference type="GO" id="GO:0005525">
    <property type="term" value="F:GTP binding"/>
    <property type="evidence" value="ECO:0007669"/>
    <property type="project" value="UniProtKB-KW"/>
</dbReference>
<evidence type="ECO:0000259" key="9">
    <source>
        <dbReference type="Pfam" id="PF05099"/>
    </source>
</evidence>
<feature type="domain" description="Dynamin N-terminal" evidence="8">
    <location>
        <begin position="267"/>
        <end position="418"/>
    </location>
</feature>
<comment type="caution">
    <text evidence="10">The sequence shown here is derived from an EMBL/GenBank/DDBJ whole genome shotgun (WGS) entry which is preliminary data.</text>
</comment>
<evidence type="ECO:0000313" key="11">
    <source>
        <dbReference type="Proteomes" id="UP000641646"/>
    </source>
</evidence>
<dbReference type="Pfam" id="PF05099">
    <property type="entry name" value="TerB"/>
    <property type="match status" value="1"/>
</dbReference>
<dbReference type="CDD" id="cd07177">
    <property type="entry name" value="terB_like"/>
    <property type="match status" value="1"/>
</dbReference>
<dbReference type="Pfam" id="PF00350">
    <property type="entry name" value="Dynamin_N"/>
    <property type="match status" value="1"/>
</dbReference>
<dbReference type="Proteomes" id="UP000641646">
    <property type="component" value="Unassembled WGS sequence"/>
</dbReference>
<keyword evidence="5 7" id="KW-0472">Membrane</keyword>
<dbReference type="InterPro" id="IPR007791">
    <property type="entry name" value="DjlA_N"/>
</dbReference>
<dbReference type="AlphaFoldDB" id="A0A926ZL25"/>
<dbReference type="InterPro" id="IPR027417">
    <property type="entry name" value="P-loop_NTPase"/>
</dbReference>
<dbReference type="InterPro" id="IPR027094">
    <property type="entry name" value="Mitofusin_fam"/>
</dbReference>
<evidence type="ECO:0000259" key="8">
    <source>
        <dbReference type="Pfam" id="PF00350"/>
    </source>
</evidence>
<dbReference type="GO" id="GO:0003924">
    <property type="term" value="F:GTPase activity"/>
    <property type="evidence" value="ECO:0007669"/>
    <property type="project" value="InterPro"/>
</dbReference>
<name>A0A926ZL25_9CYAN</name>
<dbReference type="InterPro" id="IPR045063">
    <property type="entry name" value="Dynamin_N"/>
</dbReference>
<keyword evidence="3" id="KW-0378">Hydrolase</keyword>
<dbReference type="RefSeq" id="WP_190471447.1">
    <property type="nucleotide sequence ID" value="NZ_JACJPW010000090.1"/>
</dbReference>
<evidence type="ECO:0000256" key="5">
    <source>
        <dbReference type="ARBA" id="ARBA00023136"/>
    </source>
</evidence>
<dbReference type="GO" id="GO:0016020">
    <property type="term" value="C:membrane"/>
    <property type="evidence" value="ECO:0007669"/>
    <property type="project" value="UniProtKB-SubCell"/>
</dbReference>
<feature type="transmembrane region" description="Helical" evidence="7">
    <location>
        <begin position="726"/>
        <end position="747"/>
    </location>
</feature>
<keyword evidence="7" id="KW-1133">Transmembrane helix</keyword>
<dbReference type="InterPro" id="IPR029024">
    <property type="entry name" value="TerB-like"/>
</dbReference>
<gene>
    <name evidence="10" type="ORF">H6G03_26830</name>
</gene>
<evidence type="ECO:0000256" key="6">
    <source>
        <dbReference type="SAM" id="Coils"/>
    </source>
</evidence>
<dbReference type="PANTHER" id="PTHR10465:SF0">
    <property type="entry name" value="SARCALUMENIN"/>
    <property type="match status" value="1"/>
</dbReference>
<reference evidence="10" key="1">
    <citation type="journal article" date="2015" name="ISME J.">
        <title>Draft Genome Sequence of Streptomyces incarnatus NRRL8089, which Produces the Nucleoside Antibiotic Sinefungin.</title>
        <authorList>
            <person name="Oshima K."/>
            <person name="Hattori M."/>
            <person name="Shimizu H."/>
            <person name="Fukuda K."/>
            <person name="Nemoto M."/>
            <person name="Inagaki K."/>
            <person name="Tamura T."/>
        </authorList>
    </citation>
    <scope>NUCLEOTIDE SEQUENCE</scope>
    <source>
        <strain evidence="10">FACHB-1375</strain>
    </source>
</reference>
<dbReference type="CDD" id="cd09912">
    <property type="entry name" value="DLP_2"/>
    <property type="match status" value="1"/>
</dbReference>
<feature type="coiled-coil region" evidence="6">
    <location>
        <begin position="791"/>
        <end position="822"/>
    </location>
</feature>
<keyword evidence="11" id="KW-1185">Reference proteome</keyword>
<evidence type="ECO:0000256" key="3">
    <source>
        <dbReference type="ARBA" id="ARBA00022801"/>
    </source>
</evidence>
<feature type="transmembrane region" description="Helical" evidence="7">
    <location>
        <begin position="31"/>
        <end position="51"/>
    </location>
</feature>
<accession>A0A926ZL25</accession>
<dbReference type="GO" id="GO:0008053">
    <property type="term" value="P:mitochondrial fusion"/>
    <property type="evidence" value="ECO:0007669"/>
    <property type="project" value="TreeGrafter"/>
</dbReference>
<evidence type="ECO:0000256" key="2">
    <source>
        <dbReference type="ARBA" id="ARBA00022741"/>
    </source>
</evidence>
<feature type="transmembrane region" description="Helical" evidence="7">
    <location>
        <begin position="698"/>
        <end position="720"/>
    </location>
</feature>
<reference evidence="10" key="2">
    <citation type="submission" date="2020-08" db="EMBL/GenBank/DDBJ databases">
        <authorList>
            <person name="Chen M."/>
            <person name="Teng W."/>
            <person name="Zhao L."/>
            <person name="Hu C."/>
            <person name="Zhou Y."/>
            <person name="Han B."/>
            <person name="Song L."/>
            <person name="Shu W."/>
        </authorList>
    </citation>
    <scope>NUCLEOTIDE SEQUENCE</scope>
    <source>
        <strain evidence="10">FACHB-1375</strain>
    </source>
</reference>
<comment type="subcellular location">
    <subcellularLocation>
        <location evidence="1">Membrane</location>
    </subcellularLocation>
</comment>
<dbReference type="SUPFAM" id="SSF52540">
    <property type="entry name" value="P-loop containing nucleoside triphosphate hydrolases"/>
    <property type="match status" value="1"/>
</dbReference>
<keyword evidence="6" id="KW-0175">Coiled coil</keyword>
<keyword evidence="7" id="KW-0812">Transmembrane</keyword>
<keyword evidence="4" id="KW-0342">GTP-binding</keyword>
<dbReference type="SUPFAM" id="SSF158682">
    <property type="entry name" value="TerB-like"/>
    <property type="match status" value="1"/>
</dbReference>
<dbReference type="Gene3D" id="3.40.50.300">
    <property type="entry name" value="P-loop containing nucleotide triphosphate hydrolases"/>
    <property type="match status" value="1"/>
</dbReference>
<evidence type="ECO:0000313" key="10">
    <source>
        <dbReference type="EMBL" id="MBD2184641.1"/>
    </source>
</evidence>
<evidence type="ECO:0000256" key="7">
    <source>
        <dbReference type="SAM" id="Phobius"/>
    </source>
</evidence>